<dbReference type="EMBL" id="JMPI01000060">
    <property type="protein sequence ID" value="KFC78086.1"/>
    <property type="molecule type" value="Genomic_DNA"/>
</dbReference>
<dbReference type="AlphaFoldDB" id="A0A085G2Z1"/>
<dbReference type="Proteomes" id="UP000028653">
    <property type="component" value="Unassembled WGS sequence"/>
</dbReference>
<comment type="caution">
    <text evidence="1">The sequence shown here is derived from an EMBL/GenBank/DDBJ whole genome shotgun (WGS) entry which is preliminary data.</text>
</comment>
<gene>
    <name evidence="1" type="ORF">GBAG_3468</name>
</gene>
<organism evidence="1 2">
    <name type="scientific">Buttiauxella agrestis ATCC 33320</name>
    <dbReference type="NCBI Taxonomy" id="1006004"/>
    <lineage>
        <taxon>Bacteria</taxon>
        <taxon>Pseudomonadati</taxon>
        <taxon>Pseudomonadota</taxon>
        <taxon>Gammaproteobacteria</taxon>
        <taxon>Enterobacterales</taxon>
        <taxon>Enterobacteriaceae</taxon>
        <taxon>Buttiauxella</taxon>
    </lineage>
</organism>
<dbReference type="STRING" id="1006004.GBAG_3468"/>
<keyword evidence="2" id="KW-1185">Reference proteome</keyword>
<evidence type="ECO:0000313" key="1">
    <source>
        <dbReference type="EMBL" id="KFC78086.1"/>
    </source>
</evidence>
<name>A0A085G2Z1_9ENTR</name>
<protein>
    <submittedName>
        <fullName evidence="1">Uncharacterized protein</fullName>
    </submittedName>
</protein>
<sequence length="38" mass="4704">MNNFLRQLLDDFWRFYANSLFLLYHKAIHNGFTLAERK</sequence>
<accession>A0A085G2Z1</accession>
<reference evidence="1 2" key="1">
    <citation type="submission" date="2014-05" db="EMBL/GenBank/DDBJ databases">
        <title>ATOL: Assembling a taxonomically balanced genome-scale reconstruction of the evolutionary history of the Enterobacteriaceae.</title>
        <authorList>
            <person name="Plunkett G.III."/>
            <person name="Neeno-Eckwall E.C."/>
            <person name="Glasner J.D."/>
            <person name="Perna N.T."/>
        </authorList>
    </citation>
    <scope>NUCLEOTIDE SEQUENCE [LARGE SCALE GENOMIC DNA]</scope>
    <source>
        <strain evidence="1 2">ATCC 33320</strain>
    </source>
</reference>
<proteinExistence type="predicted"/>
<evidence type="ECO:0000313" key="2">
    <source>
        <dbReference type="Proteomes" id="UP000028653"/>
    </source>
</evidence>